<dbReference type="InterPro" id="IPR016186">
    <property type="entry name" value="C-type_lectin-like/link_sf"/>
</dbReference>
<reference evidence="2 3" key="1">
    <citation type="submission" date="2016-04" db="EMBL/GenBank/DDBJ databases">
        <title>The genome of Intoshia linei affirms orthonectids as highly simplified spiralians.</title>
        <authorList>
            <person name="Mikhailov K.V."/>
            <person name="Slusarev G.S."/>
            <person name="Nikitin M.A."/>
            <person name="Logacheva M.D."/>
            <person name="Penin A."/>
            <person name="Aleoshin V."/>
            <person name="Panchin Y.V."/>
        </authorList>
    </citation>
    <scope>NUCLEOTIDE SEQUENCE [LARGE SCALE GENOMIC DNA]</scope>
    <source>
        <strain evidence="2">Intl2013</strain>
        <tissue evidence="2">Whole animal</tissue>
    </source>
</reference>
<gene>
    <name evidence="2" type="ORF">A3Q56_07261</name>
</gene>
<dbReference type="SUPFAM" id="SSF56436">
    <property type="entry name" value="C-type lectin-like"/>
    <property type="match status" value="2"/>
</dbReference>
<evidence type="ECO:0000313" key="2">
    <source>
        <dbReference type="EMBL" id="OAF65028.1"/>
    </source>
</evidence>
<feature type="signal peptide" evidence="1">
    <location>
        <begin position="1"/>
        <end position="16"/>
    </location>
</feature>
<dbReference type="EMBL" id="LWCA01001483">
    <property type="protein sequence ID" value="OAF65028.1"/>
    <property type="molecule type" value="Genomic_DNA"/>
</dbReference>
<keyword evidence="3" id="KW-1185">Reference proteome</keyword>
<evidence type="ECO:0008006" key="4">
    <source>
        <dbReference type="Google" id="ProtNLM"/>
    </source>
</evidence>
<comment type="caution">
    <text evidence="2">The sequence shown here is derived from an EMBL/GenBank/DDBJ whole genome shotgun (WGS) entry which is preliminary data.</text>
</comment>
<accession>A0A177ASP9</accession>
<proteinExistence type="predicted"/>
<evidence type="ECO:0000256" key="1">
    <source>
        <dbReference type="SAM" id="SignalP"/>
    </source>
</evidence>
<organism evidence="2 3">
    <name type="scientific">Intoshia linei</name>
    <dbReference type="NCBI Taxonomy" id="1819745"/>
    <lineage>
        <taxon>Eukaryota</taxon>
        <taxon>Metazoa</taxon>
        <taxon>Spiralia</taxon>
        <taxon>Lophotrochozoa</taxon>
        <taxon>Mesozoa</taxon>
        <taxon>Orthonectida</taxon>
        <taxon>Rhopaluridae</taxon>
        <taxon>Intoshia</taxon>
    </lineage>
</organism>
<name>A0A177ASP9_9BILA</name>
<sequence length="235" mass="27814">MLFTIVLIIIVHNVDCQKIGSNEKFCIIFYEKPENWKDAIITCVDRKSELYVPYNDYESQQIQEISKAYQSDYIWINAYDESLSKDWHHHFNRYPVKYQGCFRNVANVTFQSSYENMNANECVNICREKYIYALFTDDEKCYCNSAYNNYMASDNCHDCQNLDECFRLYNTNGIPAKWESGQPNNYEGRQNCGAIVLTKFEAALVGDYYCNEKFRYICRKSNTYLHIFGYNQHGL</sequence>
<dbReference type="CDD" id="cd00037">
    <property type="entry name" value="CLECT"/>
    <property type="match status" value="1"/>
</dbReference>
<dbReference type="Gene3D" id="3.10.100.10">
    <property type="entry name" value="Mannose-Binding Protein A, subunit A"/>
    <property type="match status" value="2"/>
</dbReference>
<dbReference type="AlphaFoldDB" id="A0A177ASP9"/>
<dbReference type="OrthoDB" id="6285323at2759"/>
<protein>
    <recommendedName>
        <fullName evidence="4">C-type lectin domain-containing protein</fullName>
    </recommendedName>
</protein>
<evidence type="ECO:0000313" key="3">
    <source>
        <dbReference type="Proteomes" id="UP000078046"/>
    </source>
</evidence>
<keyword evidence="1" id="KW-0732">Signal</keyword>
<dbReference type="InterPro" id="IPR016187">
    <property type="entry name" value="CTDL_fold"/>
</dbReference>
<dbReference type="Proteomes" id="UP000078046">
    <property type="component" value="Unassembled WGS sequence"/>
</dbReference>
<feature type="chain" id="PRO_5008056720" description="C-type lectin domain-containing protein" evidence="1">
    <location>
        <begin position="17"/>
        <end position="235"/>
    </location>
</feature>